<comment type="caution">
    <text evidence="1">The sequence shown here is derived from an EMBL/GenBank/DDBJ whole genome shotgun (WGS) entry which is preliminary data.</text>
</comment>
<proteinExistence type="predicted"/>
<protein>
    <submittedName>
        <fullName evidence="1">(African queen) hypothetical protein</fullName>
    </submittedName>
</protein>
<name>A0A8J2RCM5_9NEOP</name>
<dbReference type="EMBL" id="CAKASE010000082">
    <property type="protein sequence ID" value="CAG9584528.1"/>
    <property type="molecule type" value="Genomic_DNA"/>
</dbReference>
<dbReference type="AlphaFoldDB" id="A0A8J2RCM5"/>
<dbReference type="OrthoDB" id="6364780at2759"/>
<sequence>MSSFIKYTNFTAHDISERIVLVAFKKLQSYVRVNVSQTDIIQICVRGKTNSSAPLPICQPDLDYQERSLMIADLDGDQSHKLITYYTTFIPPDNFTPKRSNLNHHWRLTSIVRVIRLETELPKLFASEN</sequence>
<organism evidence="1 2">
    <name type="scientific">Danaus chrysippus</name>
    <name type="common">African queen</name>
    <dbReference type="NCBI Taxonomy" id="151541"/>
    <lineage>
        <taxon>Eukaryota</taxon>
        <taxon>Metazoa</taxon>
        <taxon>Ecdysozoa</taxon>
        <taxon>Arthropoda</taxon>
        <taxon>Hexapoda</taxon>
        <taxon>Insecta</taxon>
        <taxon>Pterygota</taxon>
        <taxon>Neoptera</taxon>
        <taxon>Endopterygota</taxon>
        <taxon>Lepidoptera</taxon>
        <taxon>Glossata</taxon>
        <taxon>Ditrysia</taxon>
        <taxon>Papilionoidea</taxon>
        <taxon>Nymphalidae</taxon>
        <taxon>Danainae</taxon>
        <taxon>Danaini</taxon>
        <taxon>Danaina</taxon>
        <taxon>Danaus</taxon>
        <taxon>Anosia</taxon>
    </lineage>
</organism>
<accession>A0A8J2RCM5</accession>
<reference evidence="1" key="1">
    <citation type="submission" date="2021-09" db="EMBL/GenBank/DDBJ databases">
        <authorList>
            <person name="Martin H S."/>
        </authorList>
    </citation>
    <scope>NUCLEOTIDE SEQUENCE</scope>
</reference>
<evidence type="ECO:0000313" key="1">
    <source>
        <dbReference type="EMBL" id="CAG9584528.1"/>
    </source>
</evidence>
<keyword evidence="2" id="KW-1185">Reference proteome</keyword>
<dbReference type="Proteomes" id="UP000789524">
    <property type="component" value="Unassembled WGS sequence"/>
</dbReference>
<gene>
    <name evidence="1" type="ORF">DCHRY22_LOCUS15101</name>
</gene>
<evidence type="ECO:0000313" key="2">
    <source>
        <dbReference type="Proteomes" id="UP000789524"/>
    </source>
</evidence>